<accession>A0A4V6A4X9</accession>
<keyword evidence="7" id="KW-0788">Thiol protease</keyword>
<evidence type="ECO:0000256" key="11">
    <source>
        <dbReference type="PIRSR" id="PIRSR633865-1"/>
    </source>
</evidence>
<dbReference type="SMART" id="SM01246">
    <property type="entry name" value="Josephin"/>
    <property type="match status" value="1"/>
</dbReference>
<dbReference type="OrthoDB" id="10063692at2759"/>
<evidence type="ECO:0000256" key="5">
    <source>
        <dbReference type="ARBA" id="ARBA00022786"/>
    </source>
</evidence>
<evidence type="ECO:0000259" key="14">
    <source>
        <dbReference type="PROSITE" id="PS50957"/>
    </source>
</evidence>
<sequence length="389" mass="42473">MDTIHFEKQEARLCAQHALNMLLQGPYFTASDLSEIGLELDSAEQVAGVEHGGESHNVDDTGFFSVQVIAEALRRAMNLTMTPILHPEAATFRANPTSGRGYICNLDQHWFAVRRFGNCWFELNSIKNGPVQISESHLNEFFAQLNQEGYSVFIVDGNYPSSRAEAHFSEAAEVGSLLRRPINLAPVDEHVATPESMETDDPELRAVLEMSRQAFDGEDVSLARALEASRLSAAAQNETEDAALQEALRASKDLYDQQLKEALLASMKQADDEEELKRAMEISVAEANKKFEMETENLIASTCAAGPSGFSYPRGEAGHSPKASPAIVASSSGGSSVVSQAAAVPLMNGEPKQMTQEEIRAEQVRRQRAAFLDRLQAQKDEAAAGEAQQ</sequence>
<evidence type="ECO:0000256" key="1">
    <source>
        <dbReference type="ARBA" id="ARBA00000707"/>
    </source>
</evidence>
<dbReference type="EC" id="3.4.19.12" evidence="3"/>
<dbReference type="STRING" id="34508.A0A4V6A4X9"/>
<protein>
    <recommendedName>
        <fullName evidence="3">ubiquitinyl hydrolase 1</fullName>
        <ecNumber evidence="3">3.4.19.12</ecNumber>
    </recommendedName>
</protein>
<feature type="active site" description="Proton acceptor" evidence="11">
    <location>
        <position position="109"/>
    </location>
</feature>
<dbReference type="PRINTS" id="PR01233">
    <property type="entry name" value="JOSEPHIN"/>
</dbReference>
<evidence type="ECO:0000256" key="13">
    <source>
        <dbReference type="SAM" id="MobiDB-lite"/>
    </source>
</evidence>
<keyword evidence="8" id="KW-0805">Transcription regulation</keyword>
<keyword evidence="16" id="KW-1185">Reference proteome</keyword>
<feature type="active site" description="Nucleophile" evidence="11">
    <location>
        <position position="14"/>
    </location>
</feature>
<dbReference type="InterPro" id="IPR003903">
    <property type="entry name" value="UIM_dom"/>
</dbReference>
<keyword evidence="4" id="KW-0645">Protease</keyword>
<organism evidence="15 16">
    <name type="scientific">Steinernema carpocapsae</name>
    <name type="common">Entomopathogenic nematode</name>
    <dbReference type="NCBI Taxonomy" id="34508"/>
    <lineage>
        <taxon>Eukaryota</taxon>
        <taxon>Metazoa</taxon>
        <taxon>Ecdysozoa</taxon>
        <taxon>Nematoda</taxon>
        <taxon>Chromadorea</taxon>
        <taxon>Rhabditida</taxon>
        <taxon>Tylenchina</taxon>
        <taxon>Panagrolaimomorpha</taxon>
        <taxon>Strongyloidoidea</taxon>
        <taxon>Steinernematidae</taxon>
        <taxon>Steinernema</taxon>
    </lineage>
</organism>
<dbReference type="PROSITE" id="PS50957">
    <property type="entry name" value="JOSEPHIN"/>
    <property type="match status" value="1"/>
</dbReference>
<dbReference type="GO" id="GO:0005634">
    <property type="term" value="C:nucleus"/>
    <property type="evidence" value="ECO:0007669"/>
    <property type="project" value="UniProtKB-SubCell"/>
</dbReference>
<feature type="active site" evidence="11 12">
    <location>
        <position position="124"/>
    </location>
</feature>
<feature type="active site" evidence="12">
    <location>
        <position position="14"/>
    </location>
</feature>
<dbReference type="InterPro" id="IPR033865">
    <property type="entry name" value="Ataxin-3"/>
</dbReference>
<keyword evidence="9" id="KW-0804">Transcription</keyword>
<evidence type="ECO:0000256" key="8">
    <source>
        <dbReference type="ARBA" id="ARBA00023015"/>
    </source>
</evidence>
<keyword evidence="6 12" id="KW-0378">Hydrolase</keyword>
<dbReference type="AlphaFoldDB" id="A0A4V6A4X9"/>
<keyword evidence="5" id="KW-0833">Ubl conjugation pathway</keyword>
<feature type="active site" evidence="12">
    <location>
        <position position="109"/>
    </location>
</feature>
<dbReference type="Gene3D" id="3.90.70.40">
    <property type="match status" value="1"/>
</dbReference>
<dbReference type="PROSITE" id="PS50330">
    <property type="entry name" value="UIM"/>
    <property type="match status" value="1"/>
</dbReference>
<dbReference type="GO" id="GO:0016579">
    <property type="term" value="P:protein deubiquitination"/>
    <property type="evidence" value="ECO:0007669"/>
    <property type="project" value="InterPro"/>
</dbReference>
<evidence type="ECO:0000256" key="3">
    <source>
        <dbReference type="ARBA" id="ARBA00012759"/>
    </source>
</evidence>
<dbReference type="GO" id="GO:0004843">
    <property type="term" value="F:cysteine-type deubiquitinase activity"/>
    <property type="evidence" value="ECO:0007669"/>
    <property type="project" value="UniProtKB-EC"/>
</dbReference>
<evidence type="ECO:0000256" key="10">
    <source>
        <dbReference type="ARBA" id="ARBA00023242"/>
    </source>
</evidence>
<dbReference type="InterPro" id="IPR006155">
    <property type="entry name" value="Josephin"/>
</dbReference>
<evidence type="ECO:0000313" key="16">
    <source>
        <dbReference type="Proteomes" id="UP000298663"/>
    </source>
</evidence>
<keyword evidence="10" id="KW-0539">Nucleus</keyword>
<proteinExistence type="predicted"/>
<evidence type="ECO:0000256" key="9">
    <source>
        <dbReference type="ARBA" id="ARBA00023163"/>
    </source>
</evidence>
<comment type="catalytic activity">
    <reaction evidence="1">
        <text>Thiol-dependent hydrolysis of ester, thioester, amide, peptide and isopeptide bonds formed by the C-terminal Gly of ubiquitin (a 76-residue protein attached to proteins as an intracellular targeting signal).</text>
        <dbReference type="EC" id="3.4.19.12"/>
    </reaction>
</comment>
<dbReference type="Gene3D" id="1.10.287.10">
    <property type="entry name" value="S15/NS1, RNA-binding"/>
    <property type="match status" value="1"/>
</dbReference>
<dbReference type="PANTHER" id="PTHR14159:SF0">
    <property type="entry name" value="ATAXIN-3-RELATED"/>
    <property type="match status" value="1"/>
</dbReference>
<dbReference type="EMBL" id="AZBU02000003">
    <property type="protein sequence ID" value="TKR88705.1"/>
    <property type="molecule type" value="Genomic_DNA"/>
</dbReference>
<evidence type="ECO:0000256" key="2">
    <source>
        <dbReference type="ARBA" id="ARBA00004123"/>
    </source>
</evidence>
<feature type="compositionally biased region" description="Low complexity" evidence="13">
    <location>
        <begin position="323"/>
        <end position="332"/>
    </location>
</feature>
<dbReference type="PANTHER" id="PTHR14159">
    <property type="entry name" value="ATAXIN-3-RELATED"/>
    <property type="match status" value="1"/>
</dbReference>
<dbReference type="GO" id="GO:0006508">
    <property type="term" value="P:proteolysis"/>
    <property type="evidence" value="ECO:0007669"/>
    <property type="project" value="UniProtKB-KW"/>
</dbReference>
<comment type="subcellular location">
    <subcellularLocation>
        <location evidence="2">Nucleus</location>
    </subcellularLocation>
</comment>
<name>A0A4V6A4X9_STECR</name>
<dbReference type="SMART" id="SM00726">
    <property type="entry name" value="UIM"/>
    <property type="match status" value="2"/>
</dbReference>
<evidence type="ECO:0000256" key="7">
    <source>
        <dbReference type="ARBA" id="ARBA00022807"/>
    </source>
</evidence>
<dbReference type="Pfam" id="PF02099">
    <property type="entry name" value="Josephin"/>
    <property type="match status" value="1"/>
</dbReference>
<feature type="domain" description="Josephin" evidence="14">
    <location>
        <begin position="1"/>
        <end position="170"/>
    </location>
</feature>
<comment type="caution">
    <text evidence="15">The sequence shown here is derived from an EMBL/GenBank/DDBJ whole genome shotgun (WGS) entry which is preliminary data.</text>
</comment>
<evidence type="ECO:0000256" key="6">
    <source>
        <dbReference type="ARBA" id="ARBA00022801"/>
    </source>
</evidence>
<evidence type="ECO:0000256" key="4">
    <source>
        <dbReference type="ARBA" id="ARBA00022670"/>
    </source>
</evidence>
<feature type="region of interest" description="Disordered" evidence="13">
    <location>
        <begin position="312"/>
        <end position="332"/>
    </location>
</feature>
<dbReference type="Proteomes" id="UP000298663">
    <property type="component" value="Unassembled WGS sequence"/>
</dbReference>
<gene>
    <name evidence="15" type="ORF">L596_012908</name>
</gene>
<reference evidence="15 16" key="2">
    <citation type="journal article" date="2019" name="G3 (Bethesda)">
        <title>Hybrid Assembly of the Genome of the Entomopathogenic Nematode Steinernema carpocapsae Identifies the X-Chromosome.</title>
        <authorList>
            <person name="Serra L."/>
            <person name="Macchietto M."/>
            <person name="Macias-Munoz A."/>
            <person name="McGill C.J."/>
            <person name="Rodriguez I.M."/>
            <person name="Rodriguez B."/>
            <person name="Murad R."/>
            <person name="Mortazavi A."/>
        </authorList>
    </citation>
    <scope>NUCLEOTIDE SEQUENCE [LARGE SCALE GENOMIC DNA]</scope>
    <source>
        <strain evidence="15 16">ALL</strain>
    </source>
</reference>
<evidence type="ECO:0000256" key="12">
    <source>
        <dbReference type="PROSITE-ProRule" id="PRU00331"/>
    </source>
</evidence>
<reference evidence="15 16" key="1">
    <citation type="journal article" date="2015" name="Genome Biol.">
        <title>Comparative genomics of Steinernema reveals deeply conserved gene regulatory networks.</title>
        <authorList>
            <person name="Dillman A.R."/>
            <person name="Macchietto M."/>
            <person name="Porter C.F."/>
            <person name="Rogers A."/>
            <person name="Williams B."/>
            <person name="Antoshechkin I."/>
            <person name="Lee M.M."/>
            <person name="Goodwin Z."/>
            <person name="Lu X."/>
            <person name="Lewis E.E."/>
            <person name="Goodrich-Blair H."/>
            <person name="Stock S.P."/>
            <person name="Adams B.J."/>
            <person name="Sternberg P.W."/>
            <person name="Mortazavi A."/>
        </authorList>
    </citation>
    <scope>NUCLEOTIDE SEQUENCE [LARGE SCALE GENOMIC DNA]</scope>
    <source>
        <strain evidence="15 16">ALL</strain>
    </source>
</reference>
<evidence type="ECO:0000313" key="15">
    <source>
        <dbReference type="EMBL" id="TKR88705.1"/>
    </source>
</evidence>